<feature type="region of interest" description="Disordered" evidence="1">
    <location>
        <begin position="127"/>
        <end position="154"/>
    </location>
</feature>
<organism evidence="3 4">
    <name type="scientific">Myceligenerans indicum</name>
    <dbReference type="NCBI Taxonomy" id="2593663"/>
    <lineage>
        <taxon>Bacteria</taxon>
        <taxon>Bacillati</taxon>
        <taxon>Actinomycetota</taxon>
        <taxon>Actinomycetes</taxon>
        <taxon>Micrococcales</taxon>
        <taxon>Promicromonosporaceae</taxon>
        <taxon>Myceligenerans</taxon>
    </lineage>
</organism>
<feature type="region of interest" description="Disordered" evidence="1">
    <location>
        <begin position="377"/>
        <end position="539"/>
    </location>
</feature>
<dbReference type="Proteomes" id="UP000675409">
    <property type="component" value="Unassembled WGS sequence"/>
</dbReference>
<dbReference type="SMART" id="SM00507">
    <property type="entry name" value="HNHc"/>
    <property type="match status" value="1"/>
</dbReference>
<feature type="region of interest" description="Disordered" evidence="1">
    <location>
        <begin position="688"/>
        <end position="711"/>
    </location>
</feature>
<evidence type="ECO:0000313" key="3">
    <source>
        <dbReference type="EMBL" id="MBL0887660.1"/>
    </source>
</evidence>
<comment type="caution">
    <text evidence="3">The sequence shown here is derived from an EMBL/GenBank/DDBJ whole genome shotgun (WGS) entry which is preliminary data.</text>
</comment>
<feature type="compositionally biased region" description="Low complexity" evidence="1">
    <location>
        <begin position="528"/>
        <end position="539"/>
    </location>
</feature>
<feature type="compositionally biased region" description="Low complexity" evidence="1">
    <location>
        <begin position="734"/>
        <end position="752"/>
    </location>
</feature>
<feature type="region of interest" description="Disordered" evidence="1">
    <location>
        <begin position="725"/>
        <end position="773"/>
    </location>
</feature>
<dbReference type="InterPro" id="IPR003615">
    <property type="entry name" value="HNH_nuc"/>
</dbReference>
<gene>
    <name evidence="3" type="ORF">HGK34_15480</name>
</gene>
<reference evidence="3 4" key="1">
    <citation type="journal article" date="2021" name="Arch. Microbiol.">
        <title>Myceligenerans indicum sp. nov., an actinobacterium isolated from mangrove sediment of Sundarbans, India.</title>
        <authorList>
            <person name="Asha K."/>
            <person name="Bhadury P."/>
        </authorList>
    </citation>
    <scope>NUCLEOTIDE SEQUENCE [LARGE SCALE GENOMIC DNA]</scope>
    <source>
        <strain evidence="3 4">I2</strain>
    </source>
</reference>
<evidence type="ECO:0000313" key="4">
    <source>
        <dbReference type="Proteomes" id="UP000675409"/>
    </source>
</evidence>
<dbReference type="EMBL" id="JABBYC010000033">
    <property type="protein sequence ID" value="MBL0887660.1"/>
    <property type="molecule type" value="Genomic_DNA"/>
</dbReference>
<feature type="domain" description="HNH nuclease" evidence="2">
    <location>
        <begin position="614"/>
        <end position="679"/>
    </location>
</feature>
<feature type="compositionally biased region" description="Low complexity" evidence="1">
    <location>
        <begin position="694"/>
        <end position="711"/>
    </location>
</feature>
<evidence type="ECO:0000256" key="1">
    <source>
        <dbReference type="SAM" id="MobiDB-lite"/>
    </source>
</evidence>
<keyword evidence="4" id="KW-1185">Reference proteome</keyword>
<proteinExistence type="predicted"/>
<accession>A0ABS1LN61</accession>
<dbReference type="RefSeq" id="WP_201849008.1">
    <property type="nucleotide sequence ID" value="NZ_JABBYC010000033.1"/>
</dbReference>
<feature type="region of interest" description="Disordered" evidence="1">
    <location>
        <begin position="1"/>
        <end position="39"/>
    </location>
</feature>
<protein>
    <recommendedName>
        <fullName evidence="2">HNH nuclease domain-containing protein</fullName>
    </recommendedName>
</protein>
<name>A0ABS1LN61_9MICO</name>
<feature type="compositionally biased region" description="Basic and acidic residues" evidence="1">
    <location>
        <begin position="424"/>
        <end position="455"/>
    </location>
</feature>
<feature type="compositionally biased region" description="Basic and acidic residues" evidence="1">
    <location>
        <begin position="384"/>
        <end position="398"/>
    </location>
</feature>
<feature type="compositionally biased region" description="Basic and acidic residues" evidence="1">
    <location>
        <begin position="142"/>
        <end position="152"/>
    </location>
</feature>
<dbReference type="CDD" id="cd00085">
    <property type="entry name" value="HNHc"/>
    <property type="match status" value="1"/>
</dbReference>
<sequence>MPGSTSDNVAERMPAGDLPRGAACTGRPGGIGGNPDQDAFDDLEVVDEFGLPILPPDHTEQELAAILATNPYDVEERGGPGAGDMSRGPDGTMGAVVDVSRLLLDDLRRLAPGVALVGALKDLTGLEPPFDAEPSHPSRSPDAARARSEEPGRATVPSAAQAHALALLADDELRSVVAGWERVVSWVRAAQAQVAAELMARTEGPLARDSAAGEISDELHITSGEGWQIAARGEGTRMYPCLDRALARGDVDTRKADTFLRAGSDLTLEERGKAITDLLPAARTRTWRWVSEQMNARAATLHGKARRRGVLDRCNVWAEQAGSGMGRIVADLPVINTARTFNAVQAAARALKDVPGETRPLGALRAAAFSALVTGRLVQPDPEETSRAKGADGEDCGKSRNTGSDDVGSRSENGKVGGTGCAGRRADGRSADGRSADQHDADQHDADARLGDREGSLGGGDESARLVEPVLDTDLIPVPDDSHGISLTAPSPGSETTSAGEADGTDGAGTIGDADTTNDADSSGAGGTPRPARRTAGTRVRVVDVSATVNVTVPATMLLDPADMTPAVLEGIGPIPAEHTAEIARDATWRRLLTDPVTGILTDHSTHAYAPGATLRAAVIARDRTCMFPGCQRPALAGGRAATDLDHIQPFEHDRARQPGLPGQTRAENLHALCRKHHNLKTHAGWRVTRDPDTGVTRWTPPTGTTTSVEPTVVDPTIRYGLAHGMTLAGPSDAPQTRRPTSPAAATSSATGTGTGTDESGPHSERGPGQPPF</sequence>
<feature type="compositionally biased region" description="Low complexity" evidence="1">
    <location>
        <begin position="511"/>
        <end position="521"/>
    </location>
</feature>
<evidence type="ECO:0000259" key="2">
    <source>
        <dbReference type="SMART" id="SM00507"/>
    </source>
</evidence>